<dbReference type="SUPFAM" id="SSF52335">
    <property type="entry name" value="Methylglyoxal synthase-like"/>
    <property type="match status" value="1"/>
</dbReference>
<protein>
    <submittedName>
        <fullName evidence="3">Methylglyoxal synthase</fullName>
        <ecNumber evidence="3">4.2.3.3</ecNumber>
    </submittedName>
</protein>
<dbReference type="AlphaFoldDB" id="A0A5N1J9D2"/>
<accession>A0A5N1J9D2</accession>
<dbReference type="GO" id="GO:0005829">
    <property type="term" value="C:cytosol"/>
    <property type="evidence" value="ECO:0007669"/>
    <property type="project" value="TreeGrafter"/>
</dbReference>
<dbReference type="Pfam" id="PF02142">
    <property type="entry name" value="MGS"/>
    <property type="match status" value="1"/>
</dbReference>
<proteinExistence type="inferred from homology"/>
<comment type="similarity">
    <text evidence="1">Belongs to the methylglyoxal synthase family.</text>
</comment>
<dbReference type="NCBIfam" id="NF003559">
    <property type="entry name" value="PRK05234.1"/>
    <property type="match status" value="1"/>
</dbReference>
<evidence type="ECO:0000313" key="3">
    <source>
        <dbReference type="EMBL" id="KAA9345598.1"/>
    </source>
</evidence>
<evidence type="ECO:0000256" key="1">
    <source>
        <dbReference type="ARBA" id="ARBA00006287"/>
    </source>
</evidence>
<feature type="domain" description="MGS-like" evidence="2">
    <location>
        <begin position="1"/>
        <end position="128"/>
    </location>
</feature>
<dbReference type="GO" id="GO:0019242">
    <property type="term" value="P:methylglyoxal biosynthetic process"/>
    <property type="evidence" value="ECO:0007669"/>
    <property type="project" value="InterPro"/>
</dbReference>
<keyword evidence="4" id="KW-1185">Reference proteome</keyword>
<dbReference type="PANTHER" id="PTHR30492:SF0">
    <property type="entry name" value="METHYLGLYOXAL SYNTHASE"/>
    <property type="match status" value="1"/>
</dbReference>
<dbReference type="RefSeq" id="WP_150901740.1">
    <property type="nucleotide sequence ID" value="NZ_VTWT01000001.1"/>
</dbReference>
<dbReference type="SMART" id="SM00851">
    <property type="entry name" value="MGS"/>
    <property type="match status" value="1"/>
</dbReference>
<evidence type="ECO:0000259" key="2">
    <source>
        <dbReference type="PROSITE" id="PS51855"/>
    </source>
</evidence>
<dbReference type="InterPro" id="IPR004363">
    <property type="entry name" value="Methylgl_synth"/>
</dbReference>
<keyword evidence="3" id="KW-0456">Lyase</keyword>
<dbReference type="GO" id="GO:0008929">
    <property type="term" value="F:methylglyoxal synthase activity"/>
    <property type="evidence" value="ECO:0007669"/>
    <property type="project" value="UniProtKB-EC"/>
</dbReference>
<dbReference type="InterPro" id="IPR036914">
    <property type="entry name" value="MGS-like_dom_sf"/>
</dbReference>
<reference evidence="3 4" key="1">
    <citation type="submission" date="2019-09" db="EMBL/GenBank/DDBJ databases">
        <title>Genome sequence of Adhaeribacter sp. M2.</title>
        <authorList>
            <person name="Srinivasan S."/>
        </authorList>
    </citation>
    <scope>NUCLEOTIDE SEQUENCE [LARGE SCALE GENOMIC DNA]</scope>
    <source>
        <strain evidence="3 4">M2</strain>
    </source>
</reference>
<dbReference type="InterPro" id="IPR011607">
    <property type="entry name" value="MGS-like_dom"/>
</dbReference>
<dbReference type="Proteomes" id="UP000326570">
    <property type="component" value="Unassembled WGS sequence"/>
</dbReference>
<name>A0A5N1J9D2_9BACT</name>
<dbReference type="PROSITE" id="PS51855">
    <property type="entry name" value="MGS"/>
    <property type="match status" value="1"/>
</dbReference>
<organism evidence="3 4">
    <name type="scientific">Adhaeribacter soli</name>
    <dbReference type="NCBI Taxonomy" id="2607655"/>
    <lineage>
        <taxon>Bacteria</taxon>
        <taxon>Pseudomonadati</taxon>
        <taxon>Bacteroidota</taxon>
        <taxon>Cytophagia</taxon>
        <taxon>Cytophagales</taxon>
        <taxon>Hymenobacteraceae</taxon>
        <taxon>Adhaeribacter</taxon>
    </lineage>
</organism>
<sequence length="128" mass="14399">MGTNTKETLALVAHDQKKNELLEWAKDNLKRLKQFHLIGTGSTAELLNNILELPVEPFGHGPQGGDILLAARILEDKVHRVIFFMDPHTPHSHEHDIQTLIRTAVSNNIPLALNKATADYLLRDEPKE</sequence>
<dbReference type="Gene3D" id="3.40.50.1380">
    <property type="entry name" value="Methylglyoxal synthase-like domain"/>
    <property type="match status" value="1"/>
</dbReference>
<evidence type="ECO:0000313" key="4">
    <source>
        <dbReference type="Proteomes" id="UP000326570"/>
    </source>
</evidence>
<dbReference type="EMBL" id="VTWT01000001">
    <property type="protein sequence ID" value="KAA9345598.1"/>
    <property type="molecule type" value="Genomic_DNA"/>
</dbReference>
<gene>
    <name evidence="3" type="ORF">F0P94_00475</name>
</gene>
<dbReference type="EC" id="4.2.3.3" evidence="3"/>
<dbReference type="PANTHER" id="PTHR30492">
    <property type="entry name" value="METHYLGLYOXAL SYNTHASE"/>
    <property type="match status" value="1"/>
</dbReference>
<comment type="caution">
    <text evidence="3">The sequence shown here is derived from an EMBL/GenBank/DDBJ whole genome shotgun (WGS) entry which is preliminary data.</text>
</comment>